<dbReference type="Pfam" id="PF11687">
    <property type="entry name" value="DUF3284"/>
    <property type="match status" value="1"/>
</dbReference>
<dbReference type="EMBL" id="CP058559">
    <property type="protein sequence ID" value="QNO14642.1"/>
    <property type="molecule type" value="Genomic_DNA"/>
</dbReference>
<dbReference type="RefSeq" id="WP_213168502.1">
    <property type="nucleotide sequence ID" value="NZ_CP058559.1"/>
</dbReference>
<name>A0A7G9W7I0_ALKCA</name>
<gene>
    <name evidence="1" type="ORF">HYG86_07510</name>
</gene>
<keyword evidence="2" id="KW-1185">Reference proteome</keyword>
<dbReference type="AlphaFoldDB" id="A0A7G9W7I0"/>
<accession>A0A7G9W7I0</accession>
<dbReference type="Proteomes" id="UP000516160">
    <property type="component" value="Chromosome"/>
</dbReference>
<organism evidence="1 2">
    <name type="scientific">Alkalicella caledoniensis</name>
    <dbReference type="NCBI Taxonomy" id="2731377"/>
    <lineage>
        <taxon>Bacteria</taxon>
        <taxon>Bacillati</taxon>
        <taxon>Bacillota</taxon>
        <taxon>Clostridia</taxon>
        <taxon>Eubacteriales</taxon>
        <taxon>Proteinivoracaceae</taxon>
        <taxon>Alkalicella</taxon>
    </lineage>
</organism>
<reference evidence="1 2" key="1">
    <citation type="submission" date="2020-07" db="EMBL/GenBank/DDBJ databases">
        <title>Alkalicella. sp. LB2 genome.</title>
        <authorList>
            <person name="Postec A."/>
            <person name="Quemeneur M."/>
        </authorList>
    </citation>
    <scope>NUCLEOTIDE SEQUENCE [LARGE SCALE GENOMIC DNA]</scope>
    <source>
        <strain evidence="1 2">LB2</strain>
    </source>
</reference>
<dbReference type="KEGG" id="acae:HYG86_07510"/>
<evidence type="ECO:0000313" key="1">
    <source>
        <dbReference type="EMBL" id="QNO14642.1"/>
    </source>
</evidence>
<dbReference type="InterPro" id="IPR021701">
    <property type="entry name" value="DUF3284"/>
</dbReference>
<proteinExistence type="predicted"/>
<sequence length="143" mass="16576">MSVYKNQKVLDYSAKEIFKVFKDSIKSDFKSFNEKKPVGTSAKKKIASGNGKMVDVKVEITGYKENMMYEIKTFYGKTVYTSKYELIPIEKNKTKLLLTEDQYNPTGFTAINKILANIFYRKKIKARFENLILGLEQQLDSKQ</sequence>
<evidence type="ECO:0000313" key="2">
    <source>
        <dbReference type="Proteomes" id="UP000516160"/>
    </source>
</evidence>
<protein>
    <submittedName>
        <fullName evidence="1">DUF3284 domain-containing protein</fullName>
    </submittedName>
</protein>